<dbReference type="OrthoDB" id="68575at2759"/>
<comment type="caution">
    <text evidence="2">The sequence shown here is derived from an EMBL/GenBank/DDBJ whole genome shotgun (WGS) entry which is preliminary data.</text>
</comment>
<evidence type="ECO:0000313" key="2">
    <source>
        <dbReference type="EMBL" id="PGH21527.1"/>
    </source>
</evidence>
<dbReference type="Gene3D" id="3.30.70.1990">
    <property type="match status" value="1"/>
</dbReference>
<evidence type="ECO:0008006" key="4">
    <source>
        <dbReference type="Google" id="ProtNLM"/>
    </source>
</evidence>
<dbReference type="InterPro" id="IPR036188">
    <property type="entry name" value="FAD/NAD-bd_sf"/>
</dbReference>
<dbReference type="PANTHER" id="PTHR42923">
    <property type="entry name" value="PROTOPORPHYRINOGEN OXIDASE"/>
    <property type="match status" value="1"/>
</dbReference>
<protein>
    <recommendedName>
        <fullName evidence="4">Amine oxidase domain-containing protein</fullName>
    </recommendedName>
</protein>
<accession>A0A2B7YLN2</accession>
<dbReference type="PANTHER" id="PTHR42923:SF26">
    <property type="entry name" value="FMN REDUCTASE LOT6, PUTATIVE (AFU_ORTHOLOGUE AFUA_7G06600)-RELATED"/>
    <property type="match status" value="1"/>
</dbReference>
<dbReference type="Gene3D" id="1.10.405.20">
    <property type="match status" value="1"/>
</dbReference>
<sequence length="481" mass="52565">MHLSFRSLSAWLLASTAVASATPSSFNVADFKADDIIKRDVAVIGGGSSGTYSAISLKDKGKSVIVIEKKGRLGGHANTYLDPATGTPVDMGIIVFHNITVVKDFHKRFDIPMNRADEFLASESFYDFRTGKAVTQTFTPSGEEMAAAFAAYLEQYSKYPGLSNGTILPSPVPEELYMPFGKFVEKYAIQAAIPAMYYFNPGVGDILSNPVIEQFRYWSSHMAGGVVAGFLGPVSRNVSDLFARAEAELSSSSSVLLSSEVVRAHRSEGKSGIKLVVRTPSGPKLILAKKLLIAFPPKHDFLAPFDLSATEKTLFSKYISAGYYVGILKNSGLPNDESISNAAQDNTEFTFPHLPAAYSFAPSQIPGLQLVTYATGQTTKSLPLSDEAVKADIINTIKRLQKQNPDKFTPTEPEFVVFHSHAPYNLQVRAKDIKNGFYDKLYKLQGQRNTHWTGAAWKGEDSSLLWKYSEEIVVPQVIAGL</sequence>
<dbReference type="GO" id="GO:0016491">
    <property type="term" value="F:oxidoreductase activity"/>
    <property type="evidence" value="ECO:0007669"/>
    <property type="project" value="TreeGrafter"/>
</dbReference>
<keyword evidence="1" id="KW-0732">Signal</keyword>
<dbReference type="SUPFAM" id="SSF51905">
    <property type="entry name" value="FAD/NAD(P)-binding domain"/>
    <property type="match status" value="1"/>
</dbReference>
<proteinExistence type="predicted"/>
<evidence type="ECO:0000313" key="3">
    <source>
        <dbReference type="Proteomes" id="UP000224634"/>
    </source>
</evidence>
<gene>
    <name evidence="2" type="ORF">AJ80_03195</name>
</gene>
<organism evidence="2 3">
    <name type="scientific">Polytolypa hystricis (strain UAMH7299)</name>
    <dbReference type="NCBI Taxonomy" id="1447883"/>
    <lineage>
        <taxon>Eukaryota</taxon>
        <taxon>Fungi</taxon>
        <taxon>Dikarya</taxon>
        <taxon>Ascomycota</taxon>
        <taxon>Pezizomycotina</taxon>
        <taxon>Eurotiomycetes</taxon>
        <taxon>Eurotiomycetidae</taxon>
        <taxon>Onygenales</taxon>
        <taxon>Onygenales incertae sedis</taxon>
        <taxon>Polytolypa</taxon>
    </lineage>
</organism>
<dbReference type="EMBL" id="PDNA01000034">
    <property type="protein sequence ID" value="PGH21527.1"/>
    <property type="molecule type" value="Genomic_DNA"/>
</dbReference>
<dbReference type="Proteomes" id="UP000224634">
    <property type="component" value="Unassembled WGS sequence"/>
</dbReference>
<dbReference type="AlphaFoldDB" id="A0A2B7YLN2"/>
<feature type="chain" id="PRO_5012789973" description="Amine oxidase domain-containing protein" evidence="1">
    <location>
        <begin position="22"/>
        <end position="481"/>
    </location>
</feature>
<evidence type="ECO:0000256" key="1">
    <source>
        <dbReference type="SAM" id="SignalP"/>
    </source>
</evidence>
<dbReference type="InterPro" id="IPR050464">
    <property type="entry name" value="Zeta_carotene_desat/Oxidored"/>
</dbReference>
<reference evidence="2 3" key="1">
    <citation type="submission" date="2017-10" db="EMBL/GenBank/DDBJ databases">
        <title>Comparative genomics in systemic dimorphic fungi from Ajellomycetaceae.</title>
        <authorList>
            <person name="Munoz J.F."/>
            <person name="Mcewen J.G."/>
            <person name="Clay O.K."/>
            <person name="Cuomo C.A."/>
        </authorList>
    </citation>
    <scope>NUCLEOTIDE SEQUENCE [LARGE SCALE GENOMIC DNA]</scope>
    <source>
        <strain evidence="2 3">UAMH7299</strain>
    </source>
</reference>
<dbReference type="Gene3D" id="3.50.50.60">
    <property type="entry name" value="FAD/NAD(P)-binding domain"/>
    <property type="match status" value="1"/>
</dbReference>
<name>A0A2B7YLN2_POLH7</name>
<keyword evidence="3" id="KW-1185">Reference proteome</keyword>
<dbReference type="Pfam" id="PF13450">
    <property type="entry name" value="NAD_binding_8"/>
    <property type="match status" value="1"/>
</dbReference>
<feature type="signal peptide" evidence="1">
    <location>
        <begin position="1"/>
        <end position="21"/>
    </location>
</feature>